<gene>
    <name evidence="3" type="primary">mtnA</name>
    <name evidence="3" type="ORF">GF359_07785</name>
</gene>
<reference evidence="3" key="1">
    <citation type="submission" date="2019-11" db="EMBL/GenBank/DDBJ databases">
        <title>Microbial mats filling the niche in hypersaline microbial mats.</title>
        <authorList>
            <person name="Wong H.L."/>
            <person name="Macleod F.I."/>
            <person name="White R.A. III"/>
            <person name="Burns B.P."/>
        </authorList>
    </citation>
    <scope>NUCLEOTIDE SEQUENCE</scope>
    <source>
        <strain evidence="3">Bin_327</strain>
    </source>
</reference>
<dbReference type="Proteomes" id="UP000630660">
    <property type="component" value="Unassembled WGS sequence"/>
</dbReference>
<dbReference type="AlphaFoldDB" id="A0A9D5K9X2"/>
<dbReference type="PANTHER" id="PTHR43475">
    <property type="entry name" value="METHYLTHIORIBOSE-1-PHOSPHATE ISOMERASE"/>
    <property type="match status" value="1"/>
</dbReference>
<dbReference type="InterPro" id="IPR037171">
    <property type="entry name" value="NagB/RpiA_transferase-like"/>
</dbReference>
<dbReference type="SUPFAM" id="SSF100950">
    <property type="entry name" value="NagB/RpiA/CoA transferase-like"/>
    <property type="match status" value="1"/>
</dbReference>
<dbReference type="GO" id="GO:0019509">
    <property type="term" value="P:L-methionine salvage from methylthioadenosine"/>
    <property type="evidence" value="ECO:0007669"/>
    <property type="project" value="TreeGrafter"/>
</dbReference>
<dbReference type="InterPro" id="IPR000649">
    <property type="entry name" value="IF-2B-related"/>
</dbReference>
<protein>
    <submittedName>
        <fullName evidence="3">S-methyl-5-thioribose-1-phosphate isomerase</fullName>
        <ecNumber evidence="3">5.3.1.23</ecNumber>
    </submittedName>
</protein>
<dbReference type="InterPro" id="IPR027363">
    <property type="entry name" value="M1Pi_N"/>
</dbReference>
<comment type="similarity">
    <text evidence="2">Belongs to the eIF-2B alpha/beta/delta subunits family.</text>
</comment>
<proteinExistence type="inferred from homology"/>
<evidence type="ECO:0000313" key="3">
    <source>
        <dbReference type="EMBL" id="MBD3365101.1"/>
    </source>
</evidence>
<dbReference type="NCBIfam" id="NF004326">
    <property type="entry name" value="PRK05720.1"/>
    <property type="match status" value="1"/>
</dbReference>
<dbReference type="InterPro" id="IPR011559">
    <property type="entry name" value="Initiation_fac_2B_a/b/d"/>
</dbReference>
<dbReference type="NCBIfam" id="TIGR00512">
    <property type="entry name" value="salvage_mtnA"/>
    <property type="match status" value="1"/>
</dbReference>
<dbReference type="Gene3D" id="1.20.120.420">
    <property type="entry name" value="translation initiation factor eif-2b, domain 1"/>
    <property type="match status" value="1"/>
</dbReference>
<dbReference type="GO" id="GO:0046523">
    <property type="term" value="F:S-methyl-5-thioribose-1-phosphate isomerase activity"/>
    <property type="evidence" value="ECO:0007669"/>
    <property type="project" value="UniProtKB-EC"/>
</dbReference>
<dbReference type="InterPro" id="IPR005251">
    <property type="entry name" value="IF-M1Pi"/>
</dbReference>
<comment type="caution">
    <text evidence="3">The sequence shown here is derived from an EMBL/GenBank/DDBJ whole genome shotgun (WGS) entry which is preliminary data.</text>
</comment>
<dbReference type="NCBIfam" id="TIGR00524">
    <property type="entry name" value="eIF-2B_rel"/>
    <property type="match status" value="1"/>
</dbReference>
<dbReference type="Gene3D" id="3.40.50.10470">
    <property type="entry name" value="Translation initiation factor eif-2b, domain 2"/>
    <property type="match status" value="1"/>
</dbReference>
<organism evidence="3 4">
    <name type="scientific">candidate division WOR-3 bacterium</name>
    <dbReference type="NCBI Taxonomy" id="2052148"/>
    <lineage>
        <taxon>Bacteria</taxon>
        <taxon>Bacteria division WOR-3</taxon>
    </lineage>
</organism>
<accession>A0A9D5K9X2</accession>
<dbReference type="EC" id="5.3.1.23" evidence="3"/>
<dbReference type="EMBL" id="WJKJ01000257">
    <property type="protein sequence ID" value="MBD3365101.1"/>
    <property type="molecule type" value="Genomic_DNA"/>
</dbReference>
<sequence length="344" mass="37380">MSKSQGGQESPPSSFRPPYEVIRWSERDFSILDQRYLPSRTTYLELRDIASASQAIRTLAVRGAPLIGVVAALAVAHSARRGGGEKRLLDDIYALSGTRPTAVNLFYALEKMRDIIENGGGGTDILNGALDIWEKERLNSLKMAACGQELLKDGMRVGTYCNTGLLAAPGLGTALGVIIKGFMDGKNVEIIVPETRPLLQGSRLTAWELNQWEIPYTLITESTLASVVPDLDAVFLGADRVVLNGDTANKVGTLGFAILSEYFHVPFYVVAPTTTFDSSLKEGDEIPIEQRDPDEVRCFGACTTAPDSALVFNPAFDVTPAHLISAFVSEEGITRPPYGRNLRK</sequence>
<dbReference type="FunFam" id="3.40.50.10470:FF:000006">
    <property type="entry name" value="Methylthioribose-1-phosphate isomerase"/>
    <property type="match status" value="1"/>
</dbReference>
<dbReference type="InterPro" id="IPR042529">
    <property type="entry name" value="IF_2B-like_C"/>
</dbReference>
<keyword evidence="1 3" id="KW-0413">Isomerase</keyword>
<evidence type="ECO:0000313" key="4">
    <source>
        <dbReference type="Proteomes" id="UP000630660"/>
    </source>
</evidence>
<name>A0A9D5K9X2_UNCW3</name>
<dbReference type="Pfam" id="PF01008">
    <property type="entry name" value="IF-2B"/>
    <property type="match status" value="1"/>
</dbReference>
<evidence type="ECO:0000256" key="2">
    <source>
        <dbReference type="RuleBase" id="RU003814"/>
    </source>
</evidence>
<evidence type="ECO:0000256" key="1">
    <source>
        <dbReference type="ARBA" id="ARBA00023235"/>
    </source>
</evidence>
<dbReference type="PANTHER" id="PTHR43475:SF1">
    <property type="entry name" value="METHYLTHIORIBOSE-1-PHOSPHATE ISOMERASE"/>
    <property type="match status" value="1"/>
</dbReference>